<gene>
    <name evidence="2" type="ORF">ACH5RR_012566</name>
</gene>
<feature type="region of interest" description="Disordered" evidence="1">
    <location>
        <begin position="61"/>
        <end position="95"/>
    </location>
</feature>
<feature type="compositionally biased region" description="Basic and acidic residues" evidence="1">
    <location>
        <begin position="61"/>
        <end position="72"/>
    </location>
</feature>
<evidence type="ECO:0000313" key="3">
    <source>
        <dbReference type="Proteomes" id="UP001630127"/>
    </source>
</evidence>
<accession>A0ABD3ABQ1</accession>
<dbReference type="Pfam" id="PF21529">
    <property type="entry name" value="GLV1-2"/>
    <property type="match status" value="1"/>
</dbReference>
<sequence>MEQSTCQSLILCYFSILGEQKLYLAHIFSACPPAVLPILASRCYGCRRECIEIERGGIGKKGGGDAGREWKGARSMPKESQSVEKGGDKMLTTTKEVPASITEELEMMDYTPARKKTPIHN</sequence>
<dbReference type="InterPro" id="IPR049306">
    <property type="entry name" value="GLV1-2"/>
</dbReference>
<dbReference type="AlphaFoldDB" id="A0ABD3ABQ1"/>
<keyword evidence="3" id="KW-1185">Reference proteome</keyword>
<comment type="caution">
    <text evidence="2">The sequence shown here is derived from an EMBL/GenBank/DDBJ whole genome shotgun (WGS) entry which is preliminary data.</text>
</comment>
<dbReference type="EMBL" id="JBJUIK010000005">
    <property type="protein sequence ID" value="KAL3527910.1"/>
    <property type="molecule type" value="Genomic_DNA"/>
</dbReference>
<protein>
    <submittedName>
        <fullName evidence="2">Uncharacterized protein</fullName>
    </submittedName>
</protein>
<evidence type="ECO:0000313" key="2">
    <source>
        <dbReference type="EMBL" id="KAL3527910.1"/>
    </source>
</evidence>
<proteinExistence type="predicted"/>
<name>A0ABD3ABQ1_9GENT</name>
<dbReference type="Proteomes" id="UP001630127">
    <property type="component" value="Unassembled WGS sequence"/>
</dbReference>
<evidence type="ECO:0000256" key="1">
    <source>
        <dbReference type="SAM" id="MobiDB-lite"/>
    </source>
</evidence>
<organism evidence="2 3">
    <name type="scientific">Cinchona calisaya</name>
    <dbReference type="NCBI Taxonomy" id="153742"/>
    <lineage>
        <taxon>Eukaryota</taxon>
        <taxon>Viridiplantae</taxon>
        <taxon>Streptophyta</taxon>
        <taxon>Embryophyta</taxon>
        <taxon>Tracheophyta</taxon>
        <taxon>Spermatophyta</taxon>
        <taxon>Magnoliopsida</taxon>
        <taxon>eudicotyledons</taxon>
        <taxon>Gunneridae</taxon>
        <taxon>Pentapetalae</taxon>
        <taxon>asterids</taxon>
        <taxon>lamiids</taxon>
        <taxon>Gentianales</taxon>
        <taxon>Rubiaceae</taxon>
        <taxon>Cinchonoideae</taxon>
        <taxon>Cinchoneae</taxon>
        <taxon>Cinchona</taxon>
    </lineage>
</organism>
<reference evidence="2 3" key="1">
    <citation type="submission" date="2024-11" db="EMBL/GenBank/DDBJ databases">
        <title>A near-complete genome assembly of Cinchona calisaya.</title>
        <authorList>
            <person name="Lian D.C."/>
            <person name="Zhao X.W."/>
            <person name="Wei L."/>
        </authorList>
    </citation>
    <scope>NUCLEOTIDE SEQUENCE [LARGE SCALE GENOMIC DNA]</scope>
    <source>
        <tissue evidence="2">Nenye</tissue>
    </source>
</reference>